<dbReference type="EMBL" id="JAWDGP010003291">
    <property type="protein sequence ID" value="KAK3775685.1"/>
    <property type="molecule type" value="Genomic_DNA"/>
</dbReference>
<reference evidence="1" key="1">
    <citation type="journal article" date="2023" name="G3 (Bethesda)">
        <title>A reference genome for the long-term kleptoplast-retaining sea slug Elysia crispata morphotype clarki.</title>
        <authorList>
            <person name="Eastman K.E."/>
            <person name="Pendleton A.L."/>
            <person name="Shaikh M.A."/>
            <person name="Suttiyut T."/>
            <person name="Ogas R."/>
            <person name="Tomko P."/>
            <person name="Gavelis G."/>
            <person name="Widhalm J.R."/>
            <person name="Wisecaver J.H."/>
        </authorList>
    </citation>
    <scope>NUCLEOTIDE SEQUENCE</scope>
    <source>
        <strain evidence="1">ECLA1</strain>
    </source>
</reference>
<organism evidence="1 2">
    <name type="scientific">Elysia crispata</name>
    <name type="common">lettuce slug</name>
    <dbReference type="NCBI Taxonomy" id="231223"/>
    <lineage>
        <taxon>Eukaryota</taxon>
        <taxon>Metazoa</taxon>
        <taxon>Spiralia</taxon>
        <taxon>Lophotrochozoa</taxon>
        <taxon>Mollusca</taxon>
        <taxon>Gastropoda</taxon>
        <taxon>Heterobranchia</taxon>
        <taxon>Euthyneura</taxon>
        <taxon>Panpulmonata</taxon>
        <taxon>Sacoglossa</taxon>
        <taxon>Placobranchoidea</taxon>
        <taxon>Plakobranchidae</taxon>
        <taxon>Elysia</taxon>
    </lineage>
</organism>
<proteinExistence type="predicted"/>
<sequence>MVSVLPQPLPRPNR</sequence>
<name>A0AAE0ZUB9_9GAST</name>
<evidence type="ECO:0000313" key="1">
    <source>
        <dbReference type="EMBL" id="KAK3775685.1"/>
    </source>
</evidence>
<accession>A0AAE0ZUB9</accession>
<comment type="caution">
    <text evidence="1">The sequence shown here is derived from an EMBL/GenBank/DDBJ whole genome shotgun (WGS) entry which is preliminary data.</text>
</comment>
<feature type="non-terminal residue" evidence="1">
    <location>
        <position position="14"/>
    </location>
</feature>
<protein>
    <submittedName>
        <fullName evidence="1">Uncharacterized protein</fullName>
    </submittedName>
</protein>
<gene>
    <name evidence="1" type="ORF">RRG08_007497</name>
</gene>
<keyword evidence="2" id="KW-1185">Reference proteome</keyword>
<evidence type="ECO:0000313" key="2">
    <source>
        <dbReference type="Proteomes" id="UP001283361"/>
    </source>
</evidence>
<dbReference type="Proteomes" id="UP001283361">
    <property type="component" value="Unassembled WGS sequence"/>
</dbReference>